<accession>A0A317XI86</accession>
<dbReference type="EMBL" id="KZ819201">
    <property type="protein sequence ID" value="PWY97966.1"/>
    <property type="molecule type" value="Genomic_DNA"/>
</dbReference>
<gene>
    <name evidence="1" type="ORF">BCV70DRAFT_219099</name>
</gene>
<dbReference type="AlphaFoldDB" id="A0A317XI86"/>
<reference evidence="1 2" key="1">
    <citation type="journal article" date="2018" name="Mol. Biol. Evol.">
        <title>Broad Genomic Sampling Reveals a Smut Pathogenic Ancestry of the Fungal Clade Ustilaginomycotina.</title>
        <authorList>
            <person name="Kijpornyongpan T."/>
            <person name="Mondo S.J."/>
            <person name="Barry K."/>
            <person name="Sandor L."/>
            <person name="Lee J."/>
            <person name="Lipzen A."/>
            <person name="Pangilinan J."/>
            <person name="LaButti K."/>
            <person name="Hainaut M."/>
            <person name="Henrissat B."/>
            <person name="Grigoriev I.V."/>
            <person name="Spatafora J.W."/>
            <person name="Aime M.C."/>
        </authorList>
    </citation>
    <scope>NUCLEOTIDE SEQUENCE [LARGE SCALE GENOMIC DNA]</scope>
    <source>
        <strain evidence="1 2">MCA 3645</strain>
    </source>
</reference>
<protein>
    <submittedName>
        <fullName evidence="1">Uncharacterized protein</fullName>
    </submittedName>
</protein>
<dbReference type="InParanoid" id="A0A317XI86"/>
<dbReference type="Proteomes" id="UP000246740">
    <property type="component" value="Unassembled WGS sequence"/>
</dbReference>
<name>A0A317XI86_9BASI</name>
<evidence type="ECO:0000313" key="2">
    <source>
        <dbReference type="Proteomes" id="UP000246740"/>
    </source>
</evidence>
<keyword evidence="2" id="KW-1185">Reference proteome</keyword>
<proteinExistence type="predicted"/>
<sequence length="95" mass="9394">MSSARFVANKTATRVFTPSSSSSSSSAAVRSISTAAATRSAARPAPAARGAPLFAASGLASLRSSSSSFAASNARLFSTTMSAVLRDMAFAGVAA</sequence>
<evidence type="ECO:0000313" key="1">
    <source>
        <dbReference type="EMBL" id="PWY97966.1"/>
    </source>
</evidence>
<organism evidence="1 2">
    <name type="scientific">Testicularia cyperi</name>
    <dbReference type="NCBI Taxonomy" id="1882483"/>
    <lineage>
        <taxon>Eukaryota</taxon>
        <taxon>Fungi</taxon>
        <taxon>Dikarya</taxon>
        <taxon>Basidiomycota</taxon>
        <taxon>Ustilaginomycotina</taxon>
        <taxon>Ustilaginomycetes</taxon>
        <taxon>Ustilaginales</taxon>
        <taxon>Anthracoideaceae</taxon>
        <taxon>Testicularia</taxon>
    </lineage>
</organism>